<evidence type="ECO:0000256" key="6">
    <source>
        <dbReference type="ARBA" id="ARBA00023049"/>
    </source>
</evidence>
<proteinExistence type="predicted"/>
<keyword evidence="11" id="KW-1185">Reference proteome</keyword>
<keyword evidence="7" id="KW-0802">TPR repeat</keyword>
<dbReference type="Pfam" id="PF01435">
    <property type="entry name" value="Peptidase_M48"/>
    <property type="match status" value="1"/>
</dbReference>
<dbReference type="KEGG" id="dto:TOL2_C09960"/>
<feature type="domain" description="Peptidase M48" evidence="9">
    <location>
        <begin position="68"/>
        <end position="245"/>
    </location>
</feature>
<evidence type="ECO:0000256" key="7">
    <source>
        <dbReference type="PROSITE-ProRule" id="PRU00339"/>
    </source>
</evidence>
<dbReference type="SMART" id="SM00028">
    <property type="entry name" value="TPR"/>
    <property type="match status" value="4"/>
</dbReference>
<dbReference type="Gene3D" id="3.30.2010.10">
    <property type="entry name" value="Metalloproteases ('zincins'), catalytic domain"/>
    <property type="match status" value="1"/>
</dbReference>
<evidence type="ECO:0000313" key="11">
    <source>
        <dbReference type="Proteomes" id="UP000007347"/>
    </source>
</evidence>
<dbReference type="GO" id="GO:0004222">
    <property type="term" value="F:metalloendopeptidase activity"/>
    <property type="evidence" value="ECO:0007669"/>
    <property type="project" value="InterPro"/>
</dbReference>
<dbReference type="InterPro" id="IPR001915">
    <property type="entry name" value="Peptidase_M48"/>
</dbReference>
<dbReference type="CDD" id="cd07333">
    <property type="entry name" value="M48C_bepA_like"/>
    <property type="match status" value="1"/>
</dbReference>
<evidence type="ECO:0000313" key="10">
    <source>
        <dbReference type="EMBL" id="CCK79161.1"/>
    </source>
</evidence>
<dbReference type="RefSeq" id="WP_014956508.1">
    <property type="nucleotide sequence ID" value="NC_018645.1"/>
</dbReference>
<comment type="cofactor">
    <cofactor evidence="1">
        <name>Zn(2+)</name>
        <dbReference type="ChEBI" id="CHEBI:29105"/>
    </cofactor>
</comment>
<dbReference type="STRING" id="651182.TOL2_C09960"/>
<evidence type="ECO:0000256" key="4">
    <source>
        <dbReference type="ARBA" id="ARBA00022801"/>
    </source>
</evidence>
<evidence type="ECO:0000256" key="1">
    <source>
        <dbReference type="ARBA" id="ARBA00001947"/>
    </source>
</evidence>
<dbReference type="HOGENOM" id="CLU_030556_2_0_7"/>
<accession>K0NDZ3</accession>
<keyword evidence="6" id="KW-0482">Metalloprotease</keyword>
<dbReference type="OrthoDB" id="9810445at2"/>
<feature type="coiled-coil region" evidence="8">
    <location>
        <begin position="449"/>
        <end position="476"/>
    </location>
</feature>
<dbReference type="InterPro" id="IPR051156">
    <property type="entry name" value="Mito/Outer_Membr_Metalloprot"/>
</dbReference>
<dbReference type="PATRIC" id="fig|651182.5.peg.1200"/>
<dbReference type="InterPro" id="IPR011990">
    <property type="entry name" value="TPR-like_helical_dom_sf"/>
</dbReference>
<dbReference type="Gene3D" id="1.25.40.10">
    <property type="entry name" value="Tetratricopeptide repeat domain"/>
    <property type="match status" value="1"/>
</dbReference>
<evidence type="ECO:0000256" key="2">
    <source>
        <dbReference type="ARBA" id="ARBA00022670"/>
    </source>
</evidence>
<evidence type="ECO:0000256" key="8">
    <source>
        <dbReference type="SAM" id="Coils"/>
    </source>
</evidence>
<dbReference type="SUPFAM" id="SSF48452">
    <property type="entry name" value="TPR-like"/>
    <property type="match status" value="1"/>
</dbReference>
<keyword evidence="2" id="KW-0645">Protease</keyword>
<dbReference type="GO" id="GO:0016020">
    <property type="term" value="C:membrane"/>
    <property type="evidence" value="ECO:0007669"/>
    <property type="project" value="TreeGrafter"/>
</dbReference>
<dbReference type="InterPro" id="IPR019734">
    <property type="entry name" value="TPR_rpt"/>
</dbReference>
<dbReference type="PANTHER" id="PTHR22726:SF1">
    <property type="entry name" value="METALLOENDOPEPTIDASE OMA1, MITOCHONDRIAL"/>
    <property type="match status" value="1"/>
</dbReference>
<name>K0NDZ3_DESTT</name>
<gene>
    <name evidence="10" type="ordered locus">TOL2_C09960</name>
</gene>
<dbReference type="Proteomes" id="UP000007347">
    <property type="component" value="Chromosome"/>
</dbReference>
<reference evidence="10 11" key="1">
    <citation type="journal article" date="2013" name="Environ. Microbiol.">
        <title>Complete genome, catabolic sub-proteomes and key-metabolites of Desulfobacula toluolica Tol2, a marine, aromatic compound-degrading, sulfate-reducing bacterium.</title>
        <authorList>
            <person name="Wohlbrand L."/>
            <person name="Jacob J.H."/>
            <person name="Kube M."/>
            <person name="Mussmann M."/>
            <person name="Jarling R."/>
            <person name="Beck A."/>
            <person name="Amann R."/>
            <person name="Wilkes H."/>
            <person name="Reinhardt R."/>
            <person name="Rabus R."/>
        </authorList>
    </citation>
    <scope>NUCLEOTIDE SEQUENCE [LARGE SCALE GENOMIC DNA]</scope>
    <source>
        <strain evidence="11">DSM 7467 / Tol2</strain>
    </source>
</reference>
<sequence length="479" mass="53580">MNPIKSFFIFLSFLLFFSFPLSNSLAISIPEENEVAKKFMTMIQKQQKILNDPIANHMIRQVGNHILSFLPPQPFKYSFYIVNDDVFNAFAGPGAHIFAYRGLITSLDSIDELAGIIGHEIAHAASRHVSESIDRSKFISIGSLAGMLAGAIIGSQSGSDSDAGATLMKGSMAIGQTAMLAFTRENETEADEKGIMFLKRSCFSPEGLQSGLMKIRALDFRGTEGIPDYVKTHPGTASRIAHVETILSDYIPPENKADCDTDFRFNMVKYRLLGLYAEIKPTFNTLNTQLKDNPSGTDAAAIHYGLGLVYARKSMREQAIFHLKKALSINIFDPMILVELGRIYLMNGEPQKALNTLKGIESEPVMGVMAKFHQAAAHLELRNLSTAKDLFNNVLNQAPETYPKAYYHLANILSLEKKKGLSHYYLGLYYAEINNNKTAIIHLNKALEHLKDKDDIKKAKDRLHQLKKEFSKNREKEQH</sequence>
<dbReference type="EMBL" id="FO203503">
    <property type="protein sequence ID" value="CCK79161.1"/>
    <property type="molecule type" value="Genomic_DNA"/>
</dbReference>
<keyword evidence="3" id="KW-0479">Metal-binding</keyword>
<dbReference type="PANTHER" id="PTHR22726">
    <property type="entry name" value="METALLOENDOPEPTIDASE OMA1"/>
    <property type="match status" value="1"/>
</dbReference>
<keyword evidence="8" id="KW-0175">Coiled coil</keyword>
<keyword evidence="4" id="KW-0378">Hydrolase</keyword>
<dbReference type="GO" id="GO:0046872">
    <property type="term" value="F:metal ion binding"/>
    <property type="evidence" value="ECO:0007669"/>
    <property type="project" value="UniProtKB-KW"/>
</dbReference>
<keyword evidence="5" id="KW-0862">Zinc</keyword>
<dbReference type="PROSITE" id="PS50005">
    <property type="entry name" value="TPR"/>
    <property type="match status" value="1"/>
</dbReference>
<evidence type="ECO:0000256" key="5">
    <source>
        <dbReference type="ARBA" id="ARBA00022833"/>
    </source>
</evidence>
<evidence type="ECO:0000259" key="9">
    <source>
        <dbReference type="Pfam" id="PF01435"/>
    </source>
</evidence>
<evidence type="ECO:0000256" key="3">
    <source>
        <dbReference type="ARBA" id="ARBA00022723"/>
    </source>
</evidence>
<protein>
    <submittedName>
        <fullName evidence="10">Putative peptidase, M48 Ste24p</fullName>
    </submittedName>
</protein>
<organism evidence="10 11">
    <name type="scientific">Desulfobacula toluolica (strain DSM 7467 / Tol2)</name>
    <dbReference type="NCBI Taxonomy" id="651182"/>
    <lineage>
        <taxon>Bacteria</taxon>
        <taxon>Pseudomonadati</taxon>
        <taxon>Thermodesulfobacteriota</taxon>
        <taxon>Desulfobacteria</taxon>
        <taxon>Desulfobacterales</taxon>
        <taxon>Desulfobacteraceae</taxon>
        <taxon>Desulfobacula</taxon>
    </lineage>
</organism>
<dbReference type="GO" id="GO:0051603">
    <property type="term" value="P:proteolysis involved in protein catabolic process"/>
    <property type="evidence" value="ECO:0007669"/>
    <property type="project" value="TreeGrafter"/>
</dbReference>
<feature type="repeat" description="TPR" evidence="7">
    <location>
        <begin position="300"/>
        <end position="333"/>
    </location>
</feature>
<dbReference type="AlphaFoldDB" id="K0NDZ3"/>